<name>A0A077EF45_9FLAO</name>
<dbReference type="HOGENOM" id="CLU_082062_1_0_10"/>
<protein>
    <submittedName>
        <fullName evidence="2">FrrB</fullName>
    </submittedName>
</protein>
<feature type="chain" id="PRO_5001718321" evidence="1">
    <location>
        <begin position="21"/>
        <end position="270"/>
    </location>
</feature>
<evidence type="ECO:0000313" key="2">
    <source>
        <dbReference type="EMBL" id="AIL46281.1"/>
    </source>
</evidence>
<feature type="signal peptide" evidence="1">
    <location>
        <begin position="1"/>
        <end position="20"/>
    </location>
</feature>
<gene>
    <name evidence="2" type="ORF">BD94_2506</name>
</gene>
<proteinExistence type="predicted"/>
<organism evidence="2 3">
    <name type="scientific">Elizabethkingia anophelis NUHP1</name>
    <dbReference type="NCBI Taxonomy" id="1338011"/>
    <lineage>
        <taxon>Bacteria</taxon>
        <taxon>Pseudomonadati</taxon>
        <taxon>Bacteroidota</taxon>
        <taxon>Flavobacteriia</taxon>
        <taxon>Flavobacteriales</taxon>
        <taxon>Weeksellaceae</taxon>
        <taxon>Elizabethkingia</taxon>
    </lineage>
</organism>
<keyword evidence="1" id="KW-0732">Signal</keyword>
<evidence type="ECO:0000313" key="3">
    <source>
        <dbReference type="Proteomes" id="UP000028933"/>
    </source>
</evidence>
<dbReference type="eggNOG" id="ENOG502Z9M8">
    <property type="taxonomic scope" value="Bacteria"/>
</dbReference>
<accession>A0A077EF45</accession>
<evidence type="ECO:0000256" key="1">
    <source>
        <dbReference type="SAM" id="SignalP"/>
    </source>
</evidence>
<dbReference type="STRING" id="1338011.BD94_2506"/>
<dbReference type="KEGG" id="eao:BD94_2506"/>
<dbReference type="AlphaFoldDB" id="A0A077EF45"/>
<reference evidence="2 3" key="1">
    <citation type="journal article" date="2013" name="Lancet">
        <title>First case of E anophelis outbreak in an intensive-care unit.</title>
        <authorList>
            <person name="Teo J."/>
            <person name="Tan S.Y."/>
            <person name="Tay M."/>
            <person name="Ding Y."/>
            <person name="Kjelleberg S."/>
            <person name="Givskov M."/>
            <person name="Lin R.T."/>
            <person name="Yang L."/>
        </authorList>
    </citation>
    <scope>NUCLEOTIDE SEQUENCE [LARGE SCALE GENOMIC DNA]</scope>
    <source>
        <strain evidence="2 3">NUHP1</strain>
    </source>
</reference>
<sequence length="270" mass="30416">MKQKLLRLCLIFSGIVGVSAQNSDSLKTEERASRLDFTANIQNNHLWRGLIITDKPVVMGNLSYALDKNKNWKIGIWGASALANDSDGTHYKEINYYVQYSNKNFYIGLWDLYNSRNINTAVAADDIFSYSRRRTAHIIDLRTNYTFGPKFPLNIEADIMLYGGANAGEVVLKPDGTYDKNKYSTYVQVSYPVIQSKKVNLNAFVGGGFALNDRNFLYGNGQSSFQIVNVGLRASKDVKITEHYTLPVSMMAMWNPALKYARIQLAATVF</sequence>
<dbReference type="Proteomes" id="UP000028933">
    <property type="component" value="Chromosome"/>
</dbReference>
<dbReference type="EMBL" id="CP007547">
    <property type="protein sequence ID" value="AIL46281.1"/>
    <property type="molecule type" value="Genomic_DNA"/>
</dbReference>
<dbReference type="RefSeq" id="WP_024565556.1">
    <property type="nucleotide sequence ID" value="NZ_CP007547.1"/>
</dbReference>